<dbReference type="PRINTS" id="PR00455">
    <property type="entry name" value="HTHTETR"/>
</dbReference>
<keyword evidence="3" id="KW-0804">Transcription</keyword>
<keyword evidence="1" id="KW-0805">Transcription regulation</keyword>
<evidence type="ECO:0000256" key="4">
    <source>
        <dbReference type="PROSITE-ProRule" id="PRU00335"/>
    </source>
</evidence>
<accession>A0ABS8D1Y3</accession>
<feature type="domain" description="HTH tetR-type" evidence="5">
    <location>
        <begin position="26"/>
        <end position="86"/>
    </location>
</feature>
<keyword evidence="2 4" id="KW-0238">DNA-binding</keyword>
<dbReference type="SUPFAM" id="SSF46689">
    <property type="entry name" value="Homeodomain-like"/>
    <property type="match status" value="1"/>
</dbReference>
<dbReference type="InterPro" id="IPR036271">
    <property type="entry name" value="Tet_transcr_reg_TetR-rel_C_sf"/>
</dbReference>
<feature type="DNA-binding region" description="H-T-H motif" evidence="4">
    <location>
        <begin position="49"/>
        <end position="68"/>
    </location>
</feature>
<dbReference type="RefSeq" id="WP_227177690.1">
    <property type="nucleotide sequence ID" value="NZ_JAJBZT010000001.1"/>
</dbReference>
<dbReference type="PROSITE" id="PS50977">
    <property type="entry name" value="HTH_TETR_2"/>
    <property type="match status" value="1"/>
</dbReference>
<dbReference type="SUPFAM" id="SSF48498">
    <property type="entry name" value="Tetracyclin repressor-like, C-terminal domain"/>
    <property type="match status" value="1"/>
</dbReference>
<dbReference type="Pfam" id="PF00440">
    <property type="entry name" value="TetR_N"/>
    <property type="match status" value="1"/>
</dbReference>
<organism evidence="6 7">
    <name type="scientific">Leeia speluncae</name>
    <dbReference type="NCBI Taxonomy" id="2884804"/>
    <lineage>
        <taxon>Bacteria</taxon>
        <taxon>Pseudomonadati</taxon>
        <taxon>Pseudomonadota</taxon>
        <taxon>Betaproteobacteria</taxon>
        <taxon>Neisseriales</taxon>
        <taxon>Leeiaceae</taxon>
        <taxon>Leeia</taxon>
    </lineage>
</organism>
<gene>
    <name evidence="6" type="ORF">LIN78_01270</name>
</gene>
<evidence type="ECO:0000256" key="1">
    <source>
        <dbReference type="ARBA" id="ARBA00023015"/>
    </source>
</evidence>
<protein>
    <submittedName>
        <fullName evidence="6">TetR/AcrR family transcriptional regulator</fullName>
    </submittedName>
</protein>
<keyword evidence="7" id="KW-1185">Reference proteome</keyword>
<dbReference type="PANTHER" id="PTHR47506:SF3">
    <property type="entry name" value="HTH-TYPE TRANSCRIPTIONAL REGULATOR LMRA"/>
    <property type="match status" value="1"/>
</dbReference>
<sequence>MSNAISDISLNESAPKKARRPVVKAEEAQDRILKAVDELFYLEGARSVSVDAVVKRADLNKMTVYRQFEGKESLLTFFLQRREKLFWGYIDKAVAKADLPGAQLLQIFKDLAVRVVRSGYRGCPFVNIAVEFPDRHSFARVFVEQNKKAVFQRFLALATAANAAQPKRLATSLSIMLEGVYAASQTYSEEHEVFDCLIDSVTLLLQAEKVVLA</sequence>
<evidence type="ECO:0000256" key="2">
    <source>
        <dbReference type="ARBA" id="ARBA00023125"/>
    </source>
</evidence>
<dbReference type="EMBL" id="JAJBZT010000001">
    <property type="protein sequence ID" value="MCB6182185.1"/>
    <property type="molecule type" value="Genomic_DNA"/>
</dbReference>
<evidence type="ECO:0000256" key="3">
    <source>
        <dbReference type="ARBA" id="ARBA00023163"/>
    </source>
</evidence>
<name>A0ABS8D1Y3_9NEIS</name>
<dbReference type="Proteomes" id="UP001165395">
    <property type="component" value="Unassembled WGS sequence"/>
</dbReference>
<dbReference type="InterPro" id="IPR009057">
    <property type="entry name" value="Homeodomain-like_sf"/>
</dbReference>
<comment type="caution">
    <text evidence="6">The sequence shown here is derived from an EMBL/GenBank/DDBJ whole genome shotgun (WGS) entry which is preliminary data.</text>
</comment>
<dbReference type="Gene3D" id="1.10.357.10">
    <property type="entry name" value="Tetracycline Repressor, domain 2"/>
    <property type="match status" value="1"/>
</dbReference>
<proteinExistence type="predicted"/>
<reference evidence="6" key="1">
    <citation type="submission" date="2021-10" db="EMBL/GenBank/DDBJ databases">
        <title>The complete genome sequence of Leeia sp. TBRC 13508.</title>
        <authorList>
            <person name="Charoenyingcharoen P."/>
            <person name="Yukphan P."/>
        </authorList>
    </citation>
    <scope>NUCLEOTIDE SEQUENCE</scope>
    <source>
        <strain evidence="6">TBRC 13508</strain>
    </source>
</reference>
<dbReference type="PANTHER" id="PTHR47506">
    <property type="entry name" value="TRANSCRIPTIONAL REGULATORY PROTEIN"/>
    <property type="match status" value="1"/>
</dbReference>
<evidence type="ECO:0000259" key="5">
    <source>
        <dbReference type="PROSITE" id="PS50977"/>
    </source>
</evidence>
<evidence type="ECO:0000313" key="6">
    <source>
        <dbReference type="EMBL" id="MCB6182185.1"/>
    </source>
</evidence>
<dbReference type="InterPro" id="IPR001647">
    <property type="entry name" value="HTH_TetR"/>
</dbReference>
<evidence type="ECO:0000313" key="7">
    <source>
        <dbReference type="Proteomes" id="UP001165395"/>
    </source>
</evidence>